<proteinExistence type="predicted"/>
<dbReference type="Proteomes" id="UP001488805">
    <property type="component" value="Unassembled WGS sequence"/>
</dbReference>
<comment type="caution">
    <text evidence="1">The sequence shown here is derived from an EMBL/GenBank/DDBJ whole genome shotgun (WGS) entry which is preliminary data.</text>
</comment>
<name>A0AAW1EWP5_ZOAVI</name>
<reference evidence="1 2" key="1">
    <citation type="journal article" date="2024" name="Genome Biol. Evol.">
        <title>Chromosome-level genome assembly of the viviparous eelpout Zoarces viviparus.</title>
        <authorList>
            <person name="Fuhrmann N."/>
            <person name="Brasseur M.V."/>
            <person name="Bakowski C.E."/>
            <person name="Podsiadlowski L."/>
            <person name="Prost S."/>
            <person name="Krehenwinkel H."/>
            <person name="Mayer C."/>
        </authorList>
    </citation>
    <scope>NUCLEOTIDE SEQUENCE [LARGE SCALE GENOMIC DNA]</scope>
    <source>
        <strain evidence="1">NO-MEL_2022_Ind0_liver</strain>
    </source>
</reference>
<protein>
    <submittedName>
        <fullName evidence="1">Uncharacterized protein</fullName>
    </submittedName>
</protein>
<evidence type="ECO:0000313" key="1">
    <source>
        <dbReference type="EMBL" id="KAK9526628.1"/>
    </source>
</evidence>
<dbReference type="AlphaFoldDB" id="A0AAW1EWP5"/>
<keyword evidence="2" id="KW-1185">Reference proteome</keyword>
<organism evidence="1 2">
    <name type="scientific">Zoarces viviparus</name>
    <name type="common">Viviparous eelpout</name>
    <name type="synonym">Blennius viviparus</name>
    <dbReference type="NCBI Taxonomy" id="48416"/>
    <lineage>
        <taxon>Eukaryota</taxon>
        <taxon>Metazoa</taxon>
        <taxon>Chordata</taxon>
        <taxon>Craniata</taxon>
        <taxon>Vertebrata</taxon>
        <taxon>Euteleostomi</taxon>
        <taxon>Actinopterygii</taxon>
        <taxon>Neopterygii</taxon>
        <taxon>Teleostei</taxon>
        <taxon>Neoteleostei</taxon>
        <taxon>Acanthomorphata</taxon>
        <taxon>Eupercaria</taxon>
        <taxon>Perciformes</taxon>
        <taxon>Cottioidei</taxon>
        <taxon>Zoarcales</taxon>
        <taxon>Zoarcidae</taxon>
        <taxon>Zoarcinae</taxon>
        <taxon>Zoarces</taxon>
    </lineage>
</organism>
<sequence>MNTDDVDFPALSAHVQDGRRGKVSAIAKPGNPAPHESYRLPLEALPSLHQDVIPDYQNPLLHSPGDPVL</sequence>
<gene>
    <name evidence="1" type="ORF">VZT92_015313</name>
</gene>
<accession>A0AAW1EWP5</accession>
<dbReference type="EMBL" id="JBCEZU010000123">
    <property type="protein sequence ID" value="KAK9526628.1"/>
    <property type="molecule type" value="Genomic_DNA"/>
</dbReference>
<evidence type="ECO:0000313" key="2">
    <source>
        <dbReference type="Proteomes" id="UP001488805"/>
    </source>
</evidence>